<evidence type="ECO:0000313" key="1">
    <source>
        <dbReference type="EMBL" id="MYL70208.1"/>
    </source>
</evidence>
<comment type="caution">
    <text evidence="1">The sequence shown here is derived from an EMBL/GenBank/DDBJ whole genome shotgun (WGS) entry which is preliminary data.</text>
</comment>
<accession>A0A845F8Q4</accession>
<gene>
    <name evidence="1" type="ORF">GLW00_05065</name>
</gene>
<protein>
    <submittedName>
        <fullName evidence="1">Uncharacterized protein</fullName>
    </submittedName>
</protein>
<dbReference type="InterPro" id="IPR046720">
    <property type="entry name" value="DUF6612"/>
</dbReference>
<proteinExistence type="predicted"/>
<organism evidence="1 2">
    <name type="scientific">Halobacillus litoralis</name>
    <dbReference type="NCBI Taxonomy" id="45668"/>
    <lineage>
        <taxon>Bacteria</taxon>
        <taxon>Bacillati</taxon>
        <taxon>Bacillota</taxon>
        <taxon>Bacilli</taxon>
        <taxon>Bacillales</taxon>
        <taxon>Bacillaceae</taxon>
        <taxon>Halobacillus</taxon>
    </lineage>
</organism>
<evidence type="ECO:0000313" key="2">
    <source>
        <dbReference type="Proteomes" id="UP000450457"/>
    </source>
</evidence>
<dbReference type="RefSeq" id="WP_160911764.1">
    <property type="nucleotide sequence ID" value="NZ_WMFA01000001.1"/>
</dbReference>
<sequence length="87" mass="9911">MQFEASEVNQNLLSYAVKMENEQIIKMDEHGYNELPDGGIPIQSTIAAFHQTIETMGQEAEQFYSKKGLYMTNPTGDGWVKHQCKKL</sequence>
<dbReference type="Pfam" id="PF20316">
    <property type="entry name" value="DUF6612"/>
    <property type="match status" value="1"/>
</dbReference>
<dbReference type="AlphaFoldDB" id="A0A845F8Q4"/>
<dbReference type="GeneID" id="78006350"/>
<name>A0A845F8Q4_9BACI</name>
<dbReference type="EMBL" id="WMFA01000001">
    <property type="protein sequence ID" value="MYL70208.1"/>
    <property type="molecule type" value="Genomic_DNA"/>
</dbReference>
<dbReference type="OrthoDB" id="1957331at2"/>
<reference evidence="1 2" key="1">
    <citation type="submission" date="2019-11" db="EMBL/GenBank/DDBJ databases">
        <title>Genome sequences of 17 halophilic strains isolated from different environments.</title>
        <authorList>
            <person name="Furrow R.E."/>
        </authorList>
    </citation>
    <scope>NUCLEOTIDE SEQUENCE [LARGE SCALE GENOMIC DNA]</scope>
    <source>
        <strain evidence="1 2">SL-4</strain>
    </source>
</reference>
<dbReference type="Proteomes" id="UP000450457">
    <property type="component" value="Unassembled WGS sequence"/>
</dbReference>